<feature type="region of interest" description="Disordered" evidence="10">
    <location>
        <begin position="483"/>
        <end position="506"/>
    </location>
</feature>
<keyword evidence="6" id="KW-0274">FAD</keyword>
<dbReference type="InterPro" id="IPR055781">
    <property type="entry name" value="DUF7357"/>
</dbReference>
<organism evidence="12 13">
    <name type="scientific">Ajellomyces dermatitidis (strain ER-3 / ATCC MYA-2586)</name>
    <name type="common">Blastomyces dermatitidis</name>
    <dbReference type="NCBI Taxonomy" id="559297"/>
    <lineage>
        <taxon>Eukaryota</taxon>
        <taxon>Fungi</taxon>
        <taxon>Dikarya</taxon>
        <taxon>Ascomycota</taxon>
        <taxon>Pezizomycotina</taxon>
        <taxon>Eurotiomycetes</taxon>
        <taxon>Eurotiomycetidae</taxon>
        <taxon>Onygenales</taxon>
        <taxon>Ajellomycetaceae</taxon>
        <taxon>Blastomyces</taxon>
    </lineage>
</organism>
<feature type="compositionally biased region" description="Acidic residues" evidence="10">
    <location>
        <begin position="241"/>
        <end position="262"/>
    </location>
</feature>
<feature type="compositionally biased region" description="Polar residues" evidence="10">
    <location>
        <begin position="328"/>
        <end position="337"/>
    </location>
</feature>
<feature type="compositionally biased region" description="Basic residues" evidence="10">
    <location>
        <begin position="441"/>
        <end position="452"/>
    </location>
</feature>
<feature type="compositionally biased region" description="Low complexity" evidence="10">
    <location>
        <begin position="352"/>
        <end position="361"/>
    </location>
</feature>
<feature type="region of interest" description="Disordered" evidence="10">
    <location>
        <begin position="736"/>
        <end position="757"/>
    </location>
</feature>
<feature type="compositionally biased region" description="Polar residues" evidence="10">
    <location>
        <begin position="597"/>
        <end position="612"/>
    </location>
</feature>
<feature type="compositionally biased region" description="Polar residues" evidence="10">
    <location>
        <begin position="419"/>
        <end position="428"/>
    </location>
</feature>
<feature type="compositionally biased region" description="Basic and acidic residues" evidence="10">
    <location>
        <begin position="816"/>
        <end position="826"/>
    </location>
</feature>
<dbReference type="RefSeq" id="XP_045279807.1">
    <property type="nucleotide sequence ID" value="XM_045425687.1"/>
</dbReference>
<reference evidence="13" key="1">
    <citation type="journal article" date="2015" name="PLoS Genet.">
        <title>The dynamic genome and transcriptome of the human fungal pathogen Blastomyces and close relative Emmonsia.</title>
        <authorList>
            <person name="Munoz J.F."/>
            <person name="Gauthier G.M."/>
            <person name="Desjardins C.A."/>
            <person name="Gallo J.E."/>
            <person name="Holder J."/>
            <person name="Sullivan T.D."/>
            <person name="Marty A.J."/>
            <person name="Carmen J.C."/>
            <person name="Chen Z."/>
            <person name="Ding L."/>
            <person name="Gujja S."/>
            <person name="Magrini V."/>
            <person name="Misas E."/>
            <person name="Mitreva M."/>
            <person name="Priest M."/>
            <person name="Saif S."/>
            <person name="Whiston E.A."/>
            <person name="Young S."/>
            <person name="Zeng Q."/>
            <person name="Goldman W.E."/>
            <person name="Mardis E.R."/>
            <person name="Taylor J.W."/>
            <person name="McEwen J.G."/>
            <person name="Clay O.K."/>
            <person name="Klein B.S."/>
            <person name="Cuomo C.A."/>
        </authorList>
    </citation>
    <scope>NUCLEOTIDE SEQUENCE [LARGE SCALE GENOMIC DNA]</scope>
    <source>
        <strain evidence="13">ER-3 / ATCC MYA-2586</strain>
    </source>
</reference>
<evidence type="ECO:0000256" key="7">
    <source>
        <dbReference type="ARBA" id="ARBA00023002"/>
    </source>
</evidence>
<feature type="compositionally biased region" description="Low complexity" evidence="10">
    <location>
        <begin position="405"/>
        <end position="418"/>
    </location>
</feature>
<evidence type="ECO:0000313" key="12">
    <source>
        <dbReference type="EMBL" id="OAT00080.1"/>
    </source>
</evidence>
<dbReference type="PANTHER" id="PTHR43557:SF2">
    <property type="entry name" value="RIESKE DOMAIN-CONTAINING PROTEIN-RELATED"/>
    <property type="match status" value="1"/>
</dbReference>
<comment type="similarity">
    <text evidence="2">Belongs to the FAD-dependent oxidoreductase family.</text>
</comment>
<dbReference type="PROSITE" id="PS51296">
    <property type="entry name" value="RIESKE"/>
    <property type="match status" value="1"/>
</dbReference>
<evidence type="ECO:0000256" key="6">
    <source>
        <dbReference type="ARBA" id="ARBA00022827"/>
    </source>
</evidence>
<evidence type="ECO:0000256" key="3">
    <source>
        <dbReference type="ARBA" id="ARBA00022630"/>
    </source>
</evidence>
<dbReference type="Proteomes" id="UP000002039">
    <property type="component" value="Unassembled WGS sequence"/>
</dbReference>
<dbReference type="Pfam" id="PF14759">
    <property type="entry name" value="Reductase_C"/>
    <property type="match status" value="1"/>
</dbReference>
<dbReference type="InterPro" id="IPR050446">
    <property type="entry name" value="FAD-oxidoreductase/Apoptosis"/>
</dbReference>
<dbReference type="Gene3D" id="2.102.10.10">
    <property type="entry name" value="Rieske [2Fe-2S] iron-sulphur domain"/>
    <property type="match status" value="1"/>
</dbReference>
<dbReference type="GeneID" id="69031348"/>
<dbReference type="InterPro" id="IPR036188">
    <property type="entry name" value="FAD/NAD-bd_sf"/>
</dbReference>
<feature type="compositionally biased region" description="Polar residues" evidence="10">
    <location>
        <begin position="1307"/>
        <end position="1318"/>
    </location>
</feature>
<dbReference type="InterPro" id="IPR023753">
    <property type="entry name" value="FAD/NAD-binding_dom"/>
</dbReference>
<feature type="compositionally biased region" description="Basic and acidic residues" evidence="10">
    <location>
        <begin position="272"/>
        <end position="283"/>
    </location>
</feature>
<feature type="compositionally biased region" description="Polar residues" evidence="10">
    <location>
        <begin position="1182"/>
        <end position="1191"/>
    </location>
</feature>
<dbReference type="PANTHER" id="PTHR43557">
    <property type="entry name" value="APOPTOSIS-INDUCING FACTOR 1"/>
    <property type="match status" value="1"/>
</dbReference>
<keyword evidence="9" id="KW-0411">Iron-sulfur</keyword>
<dbReference type="InterPro" id="IPR016156">
    <property type="entry name" value="FAD/NAD-linked_Rdtase_dimer_sf"/>
</dbReference>
<evidence type="ECO:0000256" key="9">
    <source>
        <dbReference type="ARBA" id="ARBA00023014"/>
    </source>
</evidence>
<dbReference type="InterPro" id="IPR036922">
    <property type="entry name" value="Rieske_2Fe-2S_sf"/>
</dbReference>
<feature type="compositionally biased region" description="Acidic residues" evidence="10">
    <location>
        <begin position="212"/>
        <end position="221"/>
    </location>
</feature>
<feature type="region of interest" description="Disordered" evidence="10">
    <location>
        <begin position="1374"/>
        <end position="1393"/>
    </location>
</feature>
<evidence type="ECO:0000313" key="13">
    <source>
        <dbReference type="Proteomes" id="UP000002039"/>
    </source>
</evidence>
<dbReference type="InterPro" id="IPR017941">
    <property type="entry name" value="Rieske_2Fe-2S"/>
</dbReference>
<dbReference type="CDD" id="cd03478">
    <property type="entry name" value="Rieske_AIFL_N"/>
    <property type="match status" value="1"/>
</dbReference>
<keyword evidence="3" id="KW-0285">Flavoprotein</keyword>
<evidence type="ECO:0000256" key="4">
    <source>
        <dbReference type="ARBA" id="ARBA00022714"/>
    </source>
</evidence>
<feature type="region of interest" description="Disordered" evidence="10">
    <location>
        <begin position="672"/>
        <end position="699"/>
    </location>
</feature>
<feature type="compositionally biased region" description="Polar residues" evidence="10">
    <location>
        <begin position="1008"/>
        <end position="1017"/>
    </location>
</feature>
<keyword evidence="7" id="KW-0560">Oxidoreductase</keyword>
<evidence type="ECO:0000256" key="8">
    <source>
        <dbReference type="ARBA" id="ARBA00023004"/>
    </source>
</evidence>
<evidence type="ECO:0000256" key="10">
    <source>
        <dbReference type="SAM" id="MobiDB-lite"/>
    </source>
</evidence>
<dbReference type="SUPFAM" id="SSF55424">
    <property type="entry name" value="FAD/NAD-linked reductases, dimerisation (C-terminal) domain"/>
    <property type="match status" value="1"/>
</dbReference>
<dbReference type="SUPFAM" id="SSF51905">
    <property type="entry name" value="FAD/NAD(P)-binding domain"/>
    <property type="match status" value="2"/>
</dbReference>
<feature type="compositionally biased region" description="Low complexity" evidence="10">
    <location>
        <begin position="370"/>
        <end position="397"/>
    </location>
</feature>
<evidence type="ECO:0000256" key="5">
    <source>
        <dbReference type="ARBA" id="ARBA00022723"/>
    </source>
</evidence>
<feature type="region of interest" description="Disordered" evidence="10">
    <location>
        <begin position="1139"/>
        <end position="1318"/>
    </location>
</feature>
<feature type="region of interest" description="Disordered" evidence="10">
    <location>
        <begin position="582"/>
        <end position="615"/>
    </location>
</feature>
<feature type="compositionally biased region" description="Basic and acidic residues" evidence="10">
    <location>
        <begin position="1221"/>
        <end position="1241"/>
    </location>
</feature>
<feature type="compositionally biased region" description="Polar residues" evidence="10">
    <location>
        <begin position="527"/>
        <end position="548"/>
    </location>
</feature>
<feature type="region of interest" description="Disordered" evidence="10">
    <location>
        <begin position="963"/>
        <end position="1036"/>
    </location>
</feature>
<dbReference type="SUPFAM" id="SSF50022">
    <property type="entry name" value="ISP domain"/>
    <property type="match status" value="1"/>
</dbReference>
<feature type="compositionally biased region" description="Low complexity" evidence="10">
    <location>
        <begin position="1255"/>
        <end position="1266"/>
    </location>
</feature>
<comment type="cofactor">
    <cofactor evidence="1">
        <name>FAD</name>
        <dbReference type="ChEBI" id="CHEBI:57692"/>
    </cofactor>
</comment>
<dbReference type="Pfam" id="PF07992">
    <property type="entry name" value="Pyr_redox_2"/>
    <property type="match status" value="1"/>
</dbReference>
<evidence type="ECO:0000259" key="11">
    <source>
        <dbReference type="PROSITE" id="PS51296"/>
    </source>
</evidence>
<dbReference type="InterPro" id="IPR028202">
    <property type="entry name" value="Reductase_C"/>
</dbReference>
<protein>
    <recommendedName>
        <fullName evidence="11">Rieske domain-containing protein</fullName>
    </recommendedName>
</protein>
<keyword evidence="4" id="KW-0001">2Fe-2S</keyword>
<keyword evidence="8" id="KW-0408">Iron</keyword>
<gene>
    <name evidence="12" type="ORF">BDCG_16456</name>
</gene>
<feature type="compositionally biased region" description="Basic and acidic residues" evidence="10">
    <location>
        <begin position="222"/>
        <end position="240"/>
    </location>
</feature>
<feature type="compositionally biased region" description="Polar residues" evidence="10">
    <location>
        <begin position="736"/>
        <end position="747"/>
    </location>
</feature>
<dbReference type="Gene3D" id="3.50.50.60">
    <property type="entry name" value="FAD/NAD(P)-binding domain"/>
    <property type="match status" value="2"/>
</dbReference>
<feature type="region of interest" description="Disordered" evidence="10">
    <location>
        <begin position="816"/>
        <end position="835"/>
    </location>
</feature>
<feature type="domain" description="Rieske" evidence="11">
    <location>
        <begin position="1427"/>
        <end position="1525"/>
    </location>
</feature>
<dbReference type="Pfam" id="PF24054">
    <property type="entry name" value="DUF7357"/>
    <property type="match status" value="1"/>
</dbReference>
<dbReference type="Pfam" id="PF00355">
    <property type="entry name" value="Rieske"/>
    <property type="match status" value="1"/>
</dbReference>
<keyword evidence="13" id="KW-1185">Reference proteome</keyword>
<sequence length="1978" mass="214794">MRLHLVIQRHGLPTTRVLWTTSSPSSASTRANSAVSSFATVSSCTITSTRAPNAGFGSGASAAASGSGGLTIAQLLEDVNEVIPLETQVEEDSGSGGGIGGGAGQWGLEDYAVEVMGFECLHFMEVDGLLRDGDEVVIRALQLGDLMARRLTGRHQITIDGRHLIDGVPFGKPYIQKAVSSRPPITIPPRKKRRLNFGGWRVDDALARDFNLEDEDDEENDPDWKEETDGAGKELVLRAGDEDDDEDDEEDDDYEYQTESDESAVTPSEEAIMFHEKRSKELPIAKGAGSSAPTPDSKTRATRQQKQKAQADICVGERKIHGILLQKARTSCPSSLKRSLGVSFEDQRQSDSEGSTSSDAKSASDEDETSSVSSSGSSSSEASSEASSSSSGSSSVSESKDINISTTSAKQQATTSLTENGPQTSVATPQPIVHPPGTGSRRTKNTNRRNKLRRRLEKLKELGILHKDANFADLRKWCEANPGPFPGMSGEEISESQVKGNDEQAEFERKRAQLLRDIAKGGVDVTPQPTKNANKLSPLESMSTTPINGANGAFGTATESSKRQSKLDVPSSQRLVFGSLGLKTPKTKEGEKALRETLSNHVHQPKPQSKLSSVEEIDKSTEAKIDSIENWEDRLILQATECLYDDVELSTPPFPFVQRWDKDAQAKIREIKGNQQASGKKRKRKSRNRQEADYSDQEWCNGDASFSNGNQLDYGNDWADEHYNSAQSLNGVGRNVTSAEATSADKSASTDDLPGLPDDMSILKDARDADMKPGTIVAFKQLDMSKATNWQPLVSKYRTAVIEDVTDGILTLRLARRDRQQPREDHGDDDDGVTRYTMFEMPGYDEWKGEDDGFREMQFGELIEPKLLSIGSTDGSVEVVEETQHHLPIELPPPIPEVATVSSPTRHEISAMIREAGFRSGFDSDFLPPEELLFNVQDSRTYNDATIENKGVTDCASPTVQSPTFAGFVSSPPPNPSTHLRKDHQPQPSPSANRSPRGTPEKQIVTEVPSSPTWLQDPTSDPSSHKPSSHHQKLSDLSGHQLQYLEPDDALAKDSMASNKDLTTTSQHEPSIEETCIDTGLDAGIKSVDDAPMDDCAQHVQPMPLGSDAIYNSSPPLFQLDQTTIDQDESQLSLLPSAVEDSQPAAHRPGSSGSVIPNPFYEPDRNLPSVSPPMARFVSTAPPRTTTAAENSPSTSVTRRSRRKILSSPRQVSSSPRRKPQRYDDRLDLPAITEADKESTQHSEYVTNQDVSQKSSSSIVDLTISSEPESPGNSDGDFAASHGLPQGPGWVKKRIVRGRRPRRTEAPSVQTQRRAQSTPPLLYKSTPIIAAAVWTRYPACKSALGTSSILASHRPEIAANLPRIQHIHTSSHIITNSNKNNTSNKRTTSNDNNNIHLTKTRIHHFSTSRRWSSTPTPKMSSTSTFKIKDLTSLDLPADKIEVEVEGIEKGKLLLLKHGGQVHALTANCTHYGAPLVKGVLTPDARLTCPWHGACFNITTGDVEDAPALNALHKYEVFEKDGSVYVKADETTFKQNGRLPISSCSVSQHDQKVVIIGGGSGTIGAVEVLREHGFSGQITIISKEPNLPLDRTKLSKALIPDPEKLLLREKGWYAAVSVSVLSDEVTSVDFTNKTVATKSGKSVPYTKLILATGGTPRRLPLPGFKELGNIFVLRTVEDVQAILAAVGPRKQKEIVIIGSSFIGMEVGNTLSKENNVKIVGMESVPLERIMGAKVGRVFQTNLEKNGVKFYMSASVDKATSSDADPSKVAAVYLKDGTALPADLVILGVGVSPATEFLRDNPSVTLERDGSLKTDEYFAVECLKGTNGDSDVYAVGDIATYPYDGPGAGQGGHTHVRIEHWDVAQNSGRSVGRTIAHAFSSNSSVPLKAKSFIPIFWSALGGQLRYCGNTMNGFDDLIIKGDTEAGKFVAYYVLGETVVAVASMGMDPIVMKCAELMKRGKMVNKKEVDEGVDVLKVDLA</sequence>
<dbReference type="EMBL" id="EQ999974">
    <property type="protein sequence ID" value="OAT00080.1"/>
    <property type="molecule type" value="Genomic_DNA"/>
</dbReference>
<accession>A0ABX2VS83</accession>
<keyword evidence="5" id="KW-0479">Metal-binding</keyword>
<evidence type="ECO:0000256" key="1">
    <source>
        <dbReference type="ARBA" id="ARBA00001974"/>
    </source>
</evidence>
<dbReference type="PRINTS" id="PR00368">
    <property type="entry name" value="FADPNR"/>
</dbReference>
<feature type="compositionally biased region" description="Basic and acidic residues" evidence="10">
    <location>
        <begin position="586"/>
        <end position="595"/>
    </location>
</feature>
<dbReference type="Gene3D" id="3.30.390.30">
    <property type="match status" value="1"/>
</dbReference>
<evidence type="ECO:0000256" key="2">
    <source>
        <dbReference type="ARBA" id="ARBA00006442"/>
    </source>
</evidence>
<proteinExistence type="inferred from homology"/>
<feature type="compositionally biased region" description="Polar residues" evidence="10">
    <location>
        <begin position="1242"/>
        <end position="1254"/>
    </location>
</feature>
<dbReference type="PRINTS" id="PR00411">
    <property type="entry name" value="PNDRDTASEI"/>
</dbReference>
<name>A0ABX2VS83_AJEDR</name>
<feature type="region of interest" description="Disordered" evidence="10">
    <location>
        <begin position="520"/>
        <end position="570"/>
    </location>
</feature>
<feature type="region of interest" description="Disordered" evidence="10">
    <location>
        <begin position="211"/>
        <end position="452"/>
    </location>
</feature>
<feature type="compositionally biased region" description="Basic residues" evidence="10">
    <location>
        <begin position="1291"/>
        <end position="1302"/>
    </location>
</feature>